<keyword evidence="4" id="KW-1185">Reference proteome</keyword>
<evidence type="ECO:0000256" key="2">
    <source>
        <dbReference type="SAM" id="SignalP"/>
    </source>
</evidence>
<dbReference type="EMBL" id="RCZP01000010">
    <property type="protein sequence ID" value="TPG56932.1"/>
    <property type="molecule type" value="Genomic_DNA"/>
</dbReference>
<dbReference type="SUPFAM" id="SSF53850">
    <property type="entry name" value="Periplasmic binding protein-like II"/>
    <property type="match status" value="1"/>
</dbReference>
<evidence type="ECO:0000256" key="1">
    <source>
        <dbReference type="SAM" id="MobiDB-lite"/>
    </source>
</evidence>
<evidence type="ECO:0000313" key="4">
    <source>
        <dbReference type="Proteomes" id="UP000317078"/>
    </source>
</evidence>
<reference evidence="3 4" key="1">
    <citation type="journal article" date="2019" name="Environ. Microbiol.">
        <title>Species interactions and distinct microbial communities in high Arctic permafrost affected cryosols are associated with the CH4 and CO2 gas fluxes.</title>
        <authorList>
            <person name="Altshuler I."/>
            <person name="Hamel J."/>
            <person name="Turney S."/>
            <person name="Magnuson E."/>
            <person name="Levesque R."/>
            <person name="Greer C."/>
            <person name="Whyte L.G."/>
        </authorList>
    </citation>
    <scope>NUCLEOTIDE SEQUENCE [LARGE SCALE GENOMIC DNA]</scope>
    <source>
        <strain evidence="3 4">S9.3B</strain>
    </source>
</reference>
<feature type="chain" id="PRO_5021362954" evidence="2">
    <location>
        <begin position="33"/>
        <end position="349"/>
    </location>
</feature>
<keyword evidence="2" id="KW-0732">Signal</keyword>
<proteinExistence type="predicted"/>
<evidence type="ECO:0000313" key="3">
    <source>
        <dbReference type="EMBL" id="TPG56932.1"/>
    </source>
</evidence>
<feature type="region of interest" description="Disordered" evidence="1">
    <location>
        <begin position="330"/>
        <end position="349"/>
    </location>
</feature>
<dbReference type="PANTHER" id="PTHR42941">
    <property type="entry name" value="SLL1037 PROTEIN"/>
    <property type="match status" value="1"/>
</dbReference>
<dbReference type="RefSeq" id="WP_140883586.1">
    <property type="nucleotide sequence ID" value="NZ_RCZP01000010.1"/>
</dbReference>
<dbReference type="PROSITE" id="PS51318">
    <property type="entry name" value="TAT"/>
    <property type="match status" value="1"/>
</dbReference>
<protein>
    <submittedName>
        <fullName evidence="3">TRAP transporter substrate-binding protein</fullName>
    </submittedName>
</protein>
<dbReference type="OrthoDB" id="8188218at2"/>
<sequence length="349" mass="36940">MNGNPAGGATRRGLLLASALALPALRAAPAEAQALVPAQAPGGRDSLAAMGARANAGTIGVISGGVDGTYVRIAADLAAVLDDGERLRVLPIIGRGSVQNISDIMFVRGVDVGIVQSDALAFVRSRRLFPGMGQVIQYIAKLYDEEVHVLARREVARVEDLAGKRVNVDVAGSGTAMTAALILEAMGISANLVNEPQDLALDRLRRGEIAALVYVTGKPARLFAGLSADSGLHFLSLPMTPALVETYLPAQLSTAQYPGLVAAEAPVDTLAVGAVMAVYGWTPGTERHRKVAAFVEAFSGKFDRFLVPPRHPKWREVNLEAQVPGWVRFNPAQPPPAPRRRYRSGDGEF</sequence>
<dbReference type="InterPro" id="IPR006311">
    <property type="entry name" value="TAT_signal"/>
</dbReference>
<dbReference type="Proteomes" id="UP000317078">
    <property type="component" value="Unassembled WGS sequence"/>
</dbReference>
<name>A0A502G5P3_9PROT</name>
<organism evidence="3 4">
    <name type="scientific">Muricoccus nepalensis</name>
    <dbReference type="NCBI Taxonomy" id="1854500"/>
    <lineage>
        <taxon>Bacteria</taxon>
        <taxon>Pseudomonadati</taxon>
        <taxon>Pseudomonadota</taxon>
        <taxon>Alphaproteobacteria</taxon>
        <taxon>Acetobacterales</taxon>
        <taxon>Roseomonadaceae</taxon>
        <taxon>Muricoccus</taxon>
    </lineage>
</organism>
<accession>A0A502G5P3</accession>
<feature type="signal peptide" evidence="2">
    <location>
        <begin position="1"/>
        <end position="32"/>
    </location>
</feature>
<dbReference type="AlphaFoldDB" id="A0A502G5P3"/>
<dbReference type="Gene3D" id="3.40.190.10">
    <property type="entry name" value="Periplasmic binding protein-like II"/>
    <property type="match status" value="2"/>
</dbReference>
<comment type="caution">
    <text evidence="3">The sequence shown here is derived from an EMBL/GenBank/DDBJ whole genome shotgun (WGS) entry which is preliminary data.</text>
</comment>
<dbReference type="Pfam" id="PF16868">
    <property type="entry name" value="NMT1_3"/>
    <property type="match status" value="1"/>
</dbReference>
<gene>
    <name evidence="3" type="ORF">EAH89_12765</name>
</gene>
<dbReference type="PANTHER" id="PTHR42941:SF1">
    <property type="entry name" value="SLL1037 PROTEIN"/>
    <property type="match status" value="1"/>
</dbReference>
<dbReference type="InterPro" id="IPR011852">
    <property type="entry name" value="TRAP_TAXI"/>
</dbReference>